<evidence type="ECO:0000313" key="4">
    <source>
        <dbReference type="Proteomes" id="UP001295740"/>
    </source>
</evidence>
<evidence type="ECO:0000256" key="1">
    <source>
        <dbReference type="SAM" id="MobiDB-lite"/>
    </source>
</evidence>
<feature type="region of interest" description="Disordered" evidence="1">
    <location>
        <begin position="171"/>
        <end position="192"/>
    </location>
</feature>
<dbReference type="InterPro" id="IPR024338">
    <property type="entry name" value="MID1/Yam8"/>
</dbReference>
<proteinExistence type="predicted"/>
<keyword evidence="4" id="KW-1185">Reference proteome</keyword>
<dbReference type="GO" id="GO:0098703">
    <property type="term" value="P:calcium ion import across plasma membrane"/>
    <property type="evidence" value="ECO:0007669"/>
    <property type="project" value="InterPro"/>
</dbReference>
<dbReference type="AlphaFoldDB" id="A0AAI8YHV3"/>
<dbReference type="GO" id="GO:0005262">
    <property type="term" value="F:calcium channel activity"/>
    <property type="evidence" value="ECO:0007669"/>
    <property type="project" value="InterPro"/>
</dbReference>
<organism evidence="3 4">
    <name type="scientific">Anthostomella pinea</name>
    <dbReference type="NCBI Taxonomy" id="933095"/>
    <lineage>
        <taxon>Eukaryota</taxon>
        <taxon>Fungi</taxon>
        <taxon>Dikarya</taxon>
        <taxon>Ascomycota</taxon>
        <taxon>Pezizomycotina</taxon>
        <taxon>Sordariomycetes</taxon>
        <taxon>Xylariomycetidae</taxon>
        <taxon>Xylariales</taxon>
        <taxon>Xylariaceae</taxon>
        <taxon>Anthostomella</taxon>
    </lineage>
</organism>
<protein>
    <submittedName>
        <fullName evidence="3">Uu.00g090300.m01.CDS01</fullName>
    </submittedName>
</protein>
<feature type="signal peptide" evidence="2">
    <location>
        <begin position="1"/>
        <end position="35"/>
    </location>
</feature>
<feature type="chain" id="PRO_5042501619" evidence="2">
    <location>
        <begin position="36"/>
        <end position="640"/>
    </location>
</feature>
<dbReference type="Pfam" id="PF12929">
    <property type="entry name" value="Mid1"/>
    <property type="match status" value="1"/>
</dbReference>
<dbReference type="Proteomes" id="UP001295740">
    <property type="component" value="Unassembled WGS sequence"/>
</dbReference>
<dbReference type="PANTHER" id="PTHR39142:SF1">
    <property type="entry name" value="AEL197CP"/>
    <property type="match status" value="1"/>
</dbReference>
<dbReference type="PANTHER" id="PTHR39142">
    <property type="entry name" value="MID1P"/>
    <property type="match status" value="1"/>
</dbReference>
<reference evidence="3" key="1">
    <citation type="submission" date="2023-10" db="EMBL/GenBank/DDBJ databases">
        <authorList>
            <person name="Hackl T."/>
        </authorList>
    </citation>
    <scope>NUCLEOTIDE SEQUENCE</scope>
</reference>
<accession>A0AAI8YHV3</accession>
<dbReference type="EMBL" id="CAUWAG010000010">
    <property type="protein sequence ID" value="CAJ2507844.1"/>
    <property type="molecule type" value="Genomic_DNA"/>
</dbReference>
<gene>
    <name evidence="3" type="ORF">KHLLAP_LOCUS8312</name>
</gene>
<evidence type="ECO:0000256" key="2">
    <source>
        <dbReference type="SAM" id="SignalP"/>
    </source>
</evidence>
<evidence type="ECO:0000313" key="3">
    <source>
        <dbReference type="EMBL" id="CAJ2507844.1"/>
    </source>
</evidence>
<keyword evidence="2" id="KW-0732">Signal</keyword>
<sequence length="640" mass="70040">MQLSPLQSRLAASVIASCLLLVIYLLLFSPQFALAADLSQLTSNHAPDGWSYEPQDGEEALESLDLRSPMYEPDFSLFDRSITGRVADGVTSLGDNDAQKSNLDPETTMRYVFQVASATKRSTGDSDRSPELRRSVNVSLRTAEDGDATDDLVVNSEHARRQQSSTTLWISANTCDQPDRSSPTQTTMDPPQLTLYVSTADDNTDPGPGKPDEKQDTIVFTEGAVMYNTSLDRDVYFSVSAPSVSDQLFTTTRPYNFEIAASTNGSYHAYDEVSEPNLVWVDSDAASTLLTTRNLTSTPDQVITTTPYVMFAQNKDNVNINGIRNSYCGLSNWAQIRLLDDGASQQISIGLKKGGTNLTTEQFYVTGLNASSQYSGIVAKVPSADTQKRQADASEGGTVVYRAVDFETKPDGACTFVFNLTLCDETQYAVPGNSAIFPNGTALAAFYQNYTQTMYDNFDKSLQQVPCQAGATQRYSLVRDCDDCKTAYKNWLCSVAIPRCEDFSAPDTNYLQMRNINAPFPNGSFVDEEIRGMFGERKAFNMSRNTQIDETVQPGPYKELLPCDDLCYQIIQSCPASLGFGCPLPNAVFSFNTSYAIRDPGNELSCNYPGSAHYPSQANVMAVPWIAMAGLMSAILVLGS</sequence>
<name>A0AAI8YHV3_9PEZI</name>
<comment type="caution">
    <text evidence="3">The sequence shown here is derived from an EMBL/GenBank/DDBJ whole genome shotgun (WGS) entry which is preliminary data.</text>
</comment>